<evidence type="ECO:0000313" key="3">
    <source>
        <dbReference type="Proteomes" id="UP000478052"/>
    </source>
</evidence>
<dbReference type="OrthoDB" id="10486347at2759"/>
<feature type="transmembrane region" description="Helical" evidence="1">
    <location>
        <begin position="13"/>
        <end position="32"/>
    </location>
</feature>
<feature type="transmembrane region" description="Helical" evidence="1">
    <location>
        <begin position="129"/>
        <end position="148"/>
    </location>
</feature>
<name>A0A6G0VJV5_APHCR</name>
<gene>
    <name evidence="2" type="ORF">FWK35_00037344</name>
</gene>
<sequence length="151" mass="17970">MIYTAPYYFDNNIYNYVTLLILLFLEFQKYVVNTLSTIKYDLNCCVFYNQQINANMNTLLETYDLNDIFPIESLLEAPQEFEFKLQRNENNFKTIMVRKLSLLDTNKSVGDSVRRVLSKMFDDKVLENYSTYGFKIIIEVFFIVFLSTSTW</sequence>
<evidence type="ECO:0000256" key="1">
    <source>
        <dbReference type="SAM" id="Phobius"/>
    </source>
</evidence>
<accession>A0A6G0VJV5</accession>
<keyword evidence="1" id="KW-0812">Transmembrane</keyword>
<comment type="caution">
    <text evidence="2">The sequence shown here is derived from an EMBL/GenBank/DDBJ whole genome shotgun (WGS) entry which is preliminary data.</text>
</comment>
<dbReference type="EMBL" id="VUJU01016708">
    <property type="protein sequence ID" value="KAF0687875.1"/>
    <property type="molecule type" value="Genomic_DNA"/>
</dbReference>
<evidence type="ECO:0000313" key="2">
    <source>
        <dbReference type="EMBL" id="KAF0687875.1"/>
    </source>
</evidence>
<protein>
    <submittedName>
        <fullName evidence="2">DUF4806 domain-containing protein</fullName>
    </submittedName>
</protein>
<organism evidence="2 3">
    <name type="scientific">Aphis craccivora</name>
    <name type="common">Cowpea aphid</name>
    <dbReference type="NCBI Taxonomy" id="307492"/>
    <lineage>
        <taxon>Eukaryota</taxon>
        <taxon>Metazoa</taxon>
        <taxon>Ecdysozoa</taxon>
        <taxon>Arthropoda</taxon>
        <taxon>Hexapoda</taxon>
        <taxon>Insecta</taxon>
        <taxon>Pterygota</taxon>
        <taxon>Neoptera</taxon>
        <taxon>Paraneoptera</taxon>
        <taxon>Hemiptera</taxon>
        <taxon>Sternorrhyncha</taxon>
        <taxon>Aphidomorpha</taxon>
        <taxon>Aphidoidea</taxon>
        <taxon>Aphididae</taxon>
        <taxon>Aphidini</taxon>
        <taxon>Aphis</taxon>
        <taxon>Aphis</taxon>
    </lineage>
</organism>
<keyword evidence="1" id="KW-0472">Membrane</keyword>
<keyword evidence="3" id="KW-1185">Reference proteome</keyword>
<reference evidence="2 3" key="1">
    <citation type="submission" date="2019-08" db="EMBL/GenBank/DDBJ databases">
        <title>Whole genome of Aphis craccivora.</title>
        <authorList>
            <person name="Voronova N.V."/>
            <person name="Shulinski R.S."/>
            <person name="Bandarenka Y.V."/>
            <person name="Zhorov D.G."/>
            <person name="Warner D."/>
        </authorList>
    </citation>
    <scope>NUCLEOTIDE SEQUENCE [LARGE SCALE GENOMIC DNA]</scope>
    <source>
        <strain evidence="2">180601</strain>
        <tissue evidence="2">Whole Body</tissue>
    </source>
</reference>
<dbReference type="Proteomes" id="UP000478052">
    <property type="component" value="Unassembled WGS sequence"/>
</dbReference>
<keyword evidence="1" id="KW-1133">Transmembrane helix</keyword>
<proteinExistence type="predicted"/>
<dbReference type="AlphaFoldDB" id="A0A6G0VJV5"/>